<dbReference type="AlphaFoldDB" id="A0AAP0E3E2"/>
<evidence type="ECO:0000256" key="1">
    <source>
        <dbReference type="SAM" id="MobiDB-lite"/>
    </source>
</evidence>
<evidence type="ECO:0000313" key="2">
    <source>
        <dbReference type="EMBL" id="KAK9083612.1"/>
    </source>
</evidence>
<evidence type="ECO:0000313" key="3">
    <source>
        <dbReference type="Proteomes" id="UP001419268"/>
    </source>
</evidence>
<proteinExistence type="predicted"/>
<feature type="region of interest" description="Disordered" evidence="1">
    <location>
        <begin position="1"/>
        <end position="63"/>
    </location>
</feature>
<name>A0AAP0E3E2_9MAGN</name>
<comment type="caution">
    <text evidence="2">The sequence shown here is derived from an EMBL/GenBank/DDBJ whole genome shotgun (WGS) entry which is preliminary data.</text>
</comment>
<evidence type="ECO:0008006" key="4">
    <source>
        <dbReference type="Google" id="ProtNLM"/>
    </source>
</evidence>
<feature type="compositionally biased region" description="Basic residues" evidence="1">
    <location>
        <begin position="16"/>
        <end position="28"/>
    </location>
</feature>
<feature type="region of interest" description="Disordered" evidence="1">
    <location>
        <begin position="117"/>
        <end position="138"/>
    </location>
</feature>
<dbReference type="EMBL" id="JBBNAG010000013">
    <property type="protein sequence ID" value="KAK9083612.1"/>
    <property type="molecule type" value="Genomic_DNA"/>
</dbReference>
<feature type="compositionally biased region" description="Basic residues" evidence="1">
    <location>
        <begin position="119"/>
        <end position="129"/>
    </location>
</feature>
<keyword evidence="3" id="KW-1185">Reference proteome</keyword>
<dbReference type="PANTHER" id="PTHR45786">
    <property type="entry name" value="DNA BINDING PROTEIN-LIKE"/>
    <property type="match status" value="1"/>
</dbReference>
<sequence>MVHASSSSSTPLLPLRRFKKKKKRKKTTPRPPSSISSSSSSPIRLLHRRIASPPSSPIRRKNGDKTRVLFADSPIRRFVFFIDSSSPIRDLSARRIHRNGGHTDQQFNNIAATMNEQRNRRRLSQRQRRQNMSNSARDHLLAARRNQETPETIEQRNVRHQRYLQRYNSIEGTSTSTFAKYNTTTSRLTHIRQIARSRSSEMEGTSTSNIVNHSRTLRLSCIRQQARLLCNQIDGSITTTQSNQNLTLLNNCRVPCSSSSNARPFPNRHNSGRNFPAHYNFQTIILEQPENLFILWSRLFVHETLDLCCSNGKINLPTENPQELINIFLDQADEGKHFKENIRSYNHVFCFTSIGVNIDENLASGRQGVFTYRAQGSIYHRIGSLLPINESRPRFLQMYIYDTQNEIEHRHQERNITRPSLLHKLKLILDAHNPYVQVFSQLGRREDVMNCRLLIQELRVNRHIHALPSTPQVAAIIIGNDSLEDLRERDIIIETQSGSLRNIADTAAYYDPLQYPLLFPLGQHGWHLELCNSNHRRISCRQYYSYVLQFRPLRMSLLHYGGRLLQQYVVDMYVKIETMRLRYLKTNQHIIR</sequence>
<dbReference type="PANTHER" id="PTHR45786:SF80">
    <property type="entry name" value="HELITRON HELICASE-LIKE DOMAIN-CONTAINING PROTEIN"/>
    <property type="match status" value="1"/>
</dbReference>
<gene>
    <name evidence="2" type="ORF">Scep_030083</name>
</gene>
<dbReference type="Proteomes" id="UP001419268">
    <property type="component" value="Unassembled WGS sequence"/>
</dbReference>
<protein>
    <recommendedName>
        <fullName evidence="4">Helitron helicase-like domain-containing protein</fullName>
    </recommendedName>
</protein>
<feature type="compositionally biased region" description="Low complexity" evidence="1">
    <location>
        <begin position="1"/>
        <end position="15"/>
    </location>
</feature>
<feature type="compositionally biased region" description="Low complexity" evidence="1">
    <location>
        <begin position="33"/>
        <end position="44"/>
    </location>
</feature>
<organism evidence="2 3">
    <name type="scientific">Stephania cephalantha</name>
    <dbReference type="NCBI Taxonomy" id="152367"/>
    <lineage>
        <taxon>Eukaryota</taxon>
        <taxon>Viridiplantae</taxon>
        <taxon>Streptophyta</taxon>
        <taxon>Embryophyta</taxon>
        <taxon>Tracheophyta</taxon>
        <taxon>Spermatophyta</taxon>
        <taxon>Magnoliopsida</taxon>
        <taxon>Ranunculales</taxon>
        <taxon>Menispermaceae</taxon>
        <taxon>Menispermoideae</taxon>
        <taxon>Cissampelideae</taxon>
        <taxon>Stephania</taxon>
    </lineage>
</organism>
<reference evidence="2 3" key="1">
    <citation type="submission" date="2024-01" db="EMBL/GenBank/DDBJ databases">
        <title>Genome assemblies of Stephania.</title>
        <authorList>
            <person name="Yang L."/>
        </authorList>
    </citation>
    <scope>NUCLEOTIDE SEQUENCE [LARGE SCALE GENOMIC DNA]</scope>
    <source>
        <strain evidence="2">JXDWG</strain>
        <tissue evidence="2">Leaf</tissue>
    </source>
</reference>
<accession>A0AAP0E3E2</accession>